<protein>
    <submittedName>
        <fullName evidence="6">GntR family transcriptional regulator</fullName>
    </submittedName>
</protein>
<gene>
    <name evidence="6" type="ORF">CE561_02230</name>
    <name evidence="5" type="ORF">Thert_02184</name>
</gene>
<reference evidence="6 8" key="2">
    <citation type="submission" date="2017-06" db="EMBL/GenBank/DDBJ databases">
        <title>Isolation and characterization of a thermophilic and butanogenic Thermoanaerobacterium thermosaccharolyticum M5 capable of efficient degradation of hemicellulose.</title>
        <authorList>
            <person name="Xin F."/>
            <person name="Jiang Y."/>
        </authorList>
    </citation>
    <scope>NUCLEOTIDE SEQUENCE [LARGE SCALE GENOMIC DNA]</scope>
    <source>
        <strain evidence="6 8">M5</strain>
    </source>
</reference>
<dbReference type="SUPFAM" id="SSF46785">
    <property type="entry name" value="Winged helix' DNA-binding domain"/>
    <property type="match status" value="1"/>
</dbReference>
<dbReference type="InterPro" id="IPR000524">
    <property type="entry name" value="Tscrpt_reg_HTH_GntR"/>
</dbReference>
<dbReference type="SMART" id="SM00345">
    <property type="entry name" value="HTH_GNTR"/>
    <property type="match status" value="1"/>
</dbReference>
<dbReference type="EMBL" id="NKHD01000006">
    <property type="protein sequence ID" value="OXT08991.1"/>
    <property type="molecule type" value="Genomic_DNA"/>
</dbReference>
<dbReference type="Proteomes" id="UP000215301">
    <property type="component" value="Unassembled WGS sequence"/>
</dbReference>
<dbReference type="EMBL" id="CP016893">
    <property type="protein sequence ID" value="AST58114.1"/>
    <property type="molecule type" value="Genomic_DNA"/>
</dbReference>
<evidence type="ECO:0000256" key="3">
    <source>
        <dbReference type="ARBA" id="ARBA00023163"/>
    </source>
</evidence>
<dbReference type="GO" id="GO:0003700">
    <property type="term" value="F:DNA-binding transcription factor activity"/>
    <property type="evidence" value="ECO:0007669"/>
    <property type="project" value="InterPro"/>
</dbReference>
<dbReference type="Gene3D" id="1.10.10.10">
    <property type="entry name" value="Winged helix-like DNA-binding domain superfamily/Winged helix DNA-binding domain"/>
    <property type="match status" value="1"/>
</dbReference>
<dbReference type="Proteomes" id="UP000214975">
    <property type="component" value="Chromosome"/>
</dbReference>
<dbReference type="Pfam" id="PF00392">
    <property type="entry name" value="GntR"/>
    <property type="match status" value="1"/>
</dbReference>
<keyword evidence="3" id="KW-0804">Transcription</keyword>
<keyword evidence="1" id="KW-0805">Transcription regulation</keyword>
<dbReference type="PANTHER" id="PTHR38445">
    <property type="entry name" value="HTH-TYPE TRANSCRIPTIONAL REPRESSOR YTRA"/>
    <property type="match status" value="1"/>
</dbReference>
<evidence type="ECO:0000313" key="7">
    <source>
        <dbReference type="Proteomes" id="UP000214975"/>
    </source>
</evidence>
<evidence type="ECO:0000256" key="1">
    <source>
        <dbReference type="ARBA" id="ARBA00023015"/>
    </source>
</evidence>
<dbReference type="PANTHER" id="PTHR38445:SF12">
    <property type="entry name" value="GNTR-FAMILY TRANSCRIPTIONAL REGULATOR"/>
    <property type="match status" value="1"/>
</dbReference>
<dbReference type="InterPro" id="IPR036388">
    <property type="entry name" value="WH-like_DNA-bd_sf"/>
</dbReference>
<evidence type="ECO:0000313" key="8">
    <source>
        <dbReference type="Proteomes" id="UP000215301"/>
    </source>
</evidence>
<dbReference type="InterPro" id="IPR036390">
    <property type="entry name" value="WH_DNA-bd_sf"/>
</dbReference>
<keyword evidence="2" id="KW-0238">DNA-binding</keyword>
<proteinExistence type="predicted"/>
<accession>A0A231VLZ8</accession>
<dbReference type="PROSITE" id="PS50949">
    <property type="entry name" value="HTH_GNTR"/>
    <property type="match status" value="1"/>
</dbReference>
<sequence length="126" mass="14537">MLLRIEFESDIPIYMQIKNQIIEGIALGMLKEGDELPSIRQLATDFGINLHTVKKAYDILKDEGFLNVHRRKGYVVTKNATADDNFIESLKKEIHPILANAYCRGMTQDEILRICKEILEQFKNKV</sequence>
<feature type="domain" description="HTH gntR-type" evidence="4">
    <location>
        <begin position="11"/>
        <end position="79"/>
    </location>
</feature>
<evidence type="ECO:0000313" key="5">
    <source>
        <dbReference type="EMBL" id="AST58114.1"/>
    </source>
</evidence>
<evidence type="ECO:0000259" key="4">
    <source>
        <dbReference type="PROSITE" id="PS50949"/>
    </source>
</evidence>
<name>A0A231VLZ8_THETR</name>
<dbReference type="AlphaFoldDB" id="A0A231VLZ8"/>
<evidence type="ECO:0000256" key="2">
    <source>
        <dbReference type="ARBA" id="ARBA00023125"/>
    </source>
</evidence>
<evidence type="ECO:0000313" key="6">
    <source>
        <dbReference type="EMBL" id="OXT08991.1"/>
    </source>
</evidence>
<dbReference type="CDD" id="cd07377">
    <property type="entry name" value="WHTH_GntR"/>
    <property type="match status" value="1"/>
</dbReference>
<reference evidence="5 7" key="1">
    <citation type="submission" date="2016-08" db="EMBL/GenBank/DDBJ databases">
        <title>A novel genetic cassette of butanologenic Thermoanaerobacterium thermosaccharolyticum that directly convert cellulose to butanol.</title>
        <authorList>
            <person name="Li T."/>
            <person name="He J."/>
        </authorList>
    </citation>
    <scope>NUCLEOTIDE SEQUENCE [LARGE SCALE GENOMIC DNA]</scope>
    <source>
        <strain evidence="5 7">TG57</strain>
    </source>
</reference>
<dbReference type="GO" id="GO:0003677">
    <property type="term" value="F:DNA binding"/>
    <property type="evidence" value="ECO:0007669"/>
    <property type="project" value="UniProtKB-KW"/>
</dbReference>
<dbReference type="RefSeq" id="WP_015310992.1">
    <property type="nucleotide sequence ID" value="NZ_CP116969.1"/>
</dbReference>
<organism evidence="6 8">
    <name type="scientific">Thermoanaerobacterium thermosaccharolyticum</name>
    <name type="common">Clostridium thermosaccharolyticum</name>
    <dbReference type="NCBI Taxonomy" id="1517"/>
    <lineage>
        <taxon>Bacteria</taxon>
        <taxon>Bacillati</taxon>
        <taxon>Bacillota</taxon>
        <taxon>Clostridia</taxon>
        <taxon>Thermoanaerobacterales</taxon>
        <taxon>Thermoanaerobacteraceae</taxon>
        <taxon>Thermoanaerobacterium</taxon>
    </lineage>
</organism>